<reference evidence="1 2" key="1">
    <citation type="submission" date="2020-03" db="EMBL/GenBank/DDBJ databases">
        <title>Metabolic flexibility allows generalist bacteria to become dominant in a frequently disturbed ecosystem.</title>
        <authorList>
            <person name="Chen Y.-J."/>
            <person name="Leung P.M."/>
            <person name="Bay S.K."/>
            <person name="Hugenholtz P."/>
            <person name="Kessler A.J."/>
            <person name="Shelley G."/>
            <person name="Waite D.W."/>
            <person name="Cook P.L."/>
            <person name="Greening C."/>
        </authorList>
    </citation>
    <scope>NUCLEOTIDE SEQUENCE [LARGE SCALE GENOMIC DNA]</scope>
    <source>
        <strain evidence="1">SS_bin_28</strain>
    </source>
</reference>
<gene>
    <name evidence="1" type="ORF">HKN21_13650</name>
</gene>
<comment type="caution">
    <text evidence="1">The sequence shown here is derived from an EMBL/GenBank/DDBJ whole genome shotgun (WGS) entry which is preliminary data.</text>
</comment>
<proteinExistence type="predicted"/>
<dbReference type="Proteomes" id="UP000547674">
    <property type="component" value="Unassembled WGS sequence"/>
</dbReference>
<dbReference type="AlphaFoldDB" id="A0A7Y2E9N6"/>
<evidence type="ECO:0000313" key="1">
    <source>
        <dbReference type="EMBL" id="NNF07803.1"/>
    </source>
</evidence>
<protein>
    <submittedName>
        <fullName evidence="1">Uncharacterized protein</fullName>
    </submittedName>
</protein>
<dbReference type="EMBL" id="JABDJR010000550">
    <property type="protein sequence ID" value="NNF07803.1"/>
    <property type="molecule type" value="Genomic_DNA"/>
</dbReference>
<evidence type="ECO:0000313" key="2">
    <source>
        <dbReference type="Proteomes" id="UP000547674"/>
    </source>
</evidence>
<name>A0A7Y2E9N6_UNCEI</name>
<sequence length="539" mass="59182">MKVTAWSRRVGYCSLLLIALLWSCRRENPSNFDPNLPPETFISGAPAESTLAFYQVQLYWNGVDPDGIIDHFEYAVTDSNLTPGELTPDFSGYFSTNRTDSLFKLTANNPQILGHRFYVRAVDNEGKVDPTPAWTYFIAHDFNFPQVVFNTADGRWIDSAGEENTVEITSTDQFVPTDTVGIGGAVEYTWTGFDADVGGEVLGFEFRPGTETEFRGGTLADTAYAESYQIDFSGRRSLFVRAIDDAGAKTLPIAVRSVVVNFSPVTWIADPLSGGAPARARVFTESSGQVYPSGTTLANGFRSVNFAYTGFDDLRDQGNSPEDPGVIGFEFRRLKNGGGPAFQSIPAWEPFPEINIFNQQATQALTSGDYLFLIRSEDELGRKGRPDTVAVNVNYPPFFTNASYFDEFGTENNLWNPGGDLVEVDINVEDGVAGPLQVNVLASDEHSADNPDPLEVTNPVVEDEVGVVIEYRVRINGSPGGFQAVPAGSPYEIFLEVTTDPAEDRKVRPGEFNFLVLEAKDDGGRITTQTVQFRVNLIE</sequence>
<organism evidence="1 2">
    <name type="scientific">Eiseniibacteriota bacterium</name>
    <dbReference type="NCBI Taxonomy" id="2212470"/>
    <lineage>
        <taxon>Bacteria</taxon>
        <taxon>Candidatus Eiseniibacteriota</taxon>
    </lineage>
</organism>
<accession>A0A7Y2E9N6</accession>